<comment type="caution">
    <text evidence="2">The sequence shown here is derived from an EMBL/GenBank/DDBJ whole genome shotgun (WGS) entry which is preliminary data.</text>
</comment>
<feature type="non-terminal residue" evidence="2">
    <location>
        <position position="1"/>
    </location>
</feature>
<evidence type="ECO:0000256" key="1">
    <source>
        <dbReference type="SAM" id="MobiDB-lite"/>
    </source>
</evidence>
<keyword evidence="3" id="KW-1185">Reference proteome</keyword>
<evidence type="ECO:0000313" key="2">
    <source>
        <dbReference type="EMBL" id="GIY12955.1"/>
    </source>
</evidence>
<feature type="region of interest" description="Disordered" evidence="1">
    <location>
        <begin position="1"/>
        <end position="38"/>
    </location>
</feature>
<feature type="region of interest" description="Disordered" evidence="1">
    <location>
        <begin position="69"/>
        <end position="99"/>
    </location>
</feature>
<sequence>ALLLGEDTPEFNESGDITCGREGQINEGHQEPDNRLESRRPFRQLKAAADVAVGEIIIHALLLGEDTPEFNESGDITCGREGQINEGHQEPDNRLESRRPFRQLKAAADVAVGEIIIRI</sequence>
<organism evidence="2 3">
    <name type="scientific">Caerostris darwini</name>
    <dbReference type="NCBI Taxonomy" id="1538125"/>
    <lineage>
        <taxon>Eukaryota</taxon>
        <taxon>Metazoa</taxon>
        <taxon>Ecdysozoa</taxon>
        <taxon>Arthropoda</taxon>
        <taxon>Chelicerata</taxon>
        <taxon>Arachnida</taxon>
        <taxon>Araneae</taxon>
        <taxon>Araneomorphae</taxon>
        <taxon>Entelegynae</taxon>
        <taxon>Araneoidea</taxon>
        <taxon>Araneidae</taxon>
        <taxon>Caerostris</taxon>
    </lineage>
</organism>
<name>A0AAV4QUP5_9ARAC</name>
<proteinExistence type="predicted"/>
<dbReference type="Proteomes" id="UP001054837">
    <property type="component" value="Unassembled WGS sequence"/>
</dbReference>
<feature type="compositionally biased region" description="Basic and acidic residues" evidence="1">
    <location>
        <begin position="28"/>
        <end position="38"/>
    </location>
</feature>
<feature type="compositionally biased region" description="Basic and acidic residues" evidence="1">
    <location>
        <begin position="87"/>
        <end position="99"/>
    </location>
</feature>
<protein>
    <submittedName>
        <fullName evidence="2">Uncharacterized protein</fullName>
    </submittedName>
</protein>
<accession>A0AAV4QUP5</accession>
<dbReference type="AlphaFoldDB" id="A0AAV4QUP5"/>
<dbReference type="EMBL" id="BPLQ01005150">
    <property type="protein sequence ID" value="GIY12955.1"/>
    <property type="molecule type" value="Genomic_DNA"/>
</dbReference>
<evidence type="ECO:0000313" key="3">
    <source>
        <dbReference type="Proteomes" id="UP001054837"/>
    </source>
</evidence>
<gene>
    <name evidence="2" type="ORF">CDAR_232891</name>
</gene>
<reference evidence="2 3" key="1">
    <citation type="submission" date="2021-06" db="EMBL/GenBank/DDBJ databases">
        <title>Caerostris darwini draft genome.</title>
        <authorList>
            <person name="Kono N."/>
            <person name="Arakawa K."/>
        </authorList>
    </citation>
    <scope>NUCLEOTIDE SEQUENCE [LARGE SCALE GENOMIC DNA]</scope>
</reference>